<evidence type="ECO:0000256" key="3">
    <source>
        <dbReference type="ARBA" id="ARBA00022679"/>
    </source>
</evidence>
<dbReference type="Gene3D" id="1.25.40.120">
    <property type="entry name" value="Protein prenylyltransferase"/>
    <property type="match status" value="1"/>
</dbReference>
<keyword evidence="4" id="KW-0677">Repeat</keyword>
<dbReference type="Pfam" id="PF01239">
    <property type="entry name" value="PPTA"/>
    <property type="match status" value="1"/>
</dbReference>
<comment type="similarity">
    <text evidence="1">Belongs to the protein prenyltransferase subunit alpha family.</text>
</comment>
<sequence>MSLPATAQDRDVALVQRLGDLIHEIPSSVEIIPGGMDDWSLTPEFPVLYTEGNIGMPHKVLLRLYLCALSPFNLLRPNLRTNLWSDEQSKMLLNSSAILLHANPAHQTALNARKCFIQSGKLSAQQELGFTRNLLCSSHECAKQSIIWAHRQWLLRRHYACDGTTGNVTEDGCNIPAEVLQNELDLVKRCSKSYPRNYHAWTHWQFCVEMAYHQELYSFLTDVYLQLEKWIEQNVSDYSAIHHFGKMTKKLQVISFRKPGTLQVDVTPYACLNRATAFLSRYPEHESLWMYLRVVCDSPYGLDPDWRDSVEETIRSLPDNMHRRRCVSWLSRTFQ</sequence>
<evidence type="ECO:0000256" key="1">
    <source>
        <dbReference type="ARBA" id="ARBA00006734"/>
    </source>
</evidence>
<dbReference type="AlphaFoldDB" id="A0A4S8KSW9"/>
<dbReference type="EMBL" id="ML180108">
    <property type="protein sequence ID" value="THU78922.1"/>
    <property type="molecule type" value="Genomic_DNA"/>
</dbReference>
<dbReference type="SUPFAM" id="SSF48439">
    <property type="entry name" value="Protein prenylyltransferase"/>
    <property type="match status" value="1"/>
</dbReference>
<evidence type="ECO:0000313" key="6">
    <source>
        <dbReference type="Proteomes" id="UP000297245"/>
    </source>
</evidence>
<evidence type="ECO:0000256" key="4">
    <source>
        <dbReference type="ARBA" id="ARBA00022737"/>
    </source>
</evidence>
<dbReference type="GO" id="GO:0008318">
    <property type="term" value="F:protein prenyltransferase activity"/>
    <property type="evidence" value="ECO:0007669"/>
    <property type="project" value="InterPro"/>
</dbReference>
<keyword evidence="6" id="KW-1185">Reference proteome</keyword>
<proteinExistence type="inferred from homology"/>
<keyword evidence="2" id="KW-0637">Prenyltransferase</keyword>
<dbReference type="PANTHER" id="PTHR11129:SF3">
    <property type="entry name" value="PROTEIN PRENYLTRANSFERASE ALPHA SUBUNIT REPEAT-CONTAINING PROTEIN 1"/>
    <property type="match status" value="1"/>
</dbReference>
<evidence type="ECO:0000313" key="5">
    <source>
        <dbReference type="EMBL" id="THU78922.1"/>
    </source>
</evidence>
<dbReference type="Proteomes" id="UP000297245">
    <property type="component" value="Unassembled WGS sequence"/>
</dbReference>
<reference evidence="5 6" key="1">
    <citation type="journal article" date="2019" name="Nat. Ecol. Evol.">
        <title>Megaphylogeny resolves global patterns of mushroom evolution.</title>
        <authorList>
            <person name="Varga T."/>
            <person name="Krizsan K."/>
            <person name="Foldi C."/>
            <person name="Dima B."/>
            <person name="Sanchez-Garcia M."/>
            <person name="Sanchez-Ramirez S."/>
            <person name="Szollosi G.J."/>
            <person name="Szarkandi J.G."/>
            <person name="Papp V."/>
            <person name="Albert L."/>
            <person name="Andreopoulos W."/>
            <person name="Angelini C."/>
            <person name="Antonin V."/>
            <person name="Barry K.W."/>
            <person name="Bougher N.L."/>
            <person name="Buchanan P."/>
            <person name="Buyck B."/>
            <person name="Bense V."/>
            <person name="Catcheside P."/>
            <person name="Chovatia M."/>
            <person name="Cooper J."/>
            <person name="Damon W."/>
            <person name="Desjardin D."/>
            <person name="Finy P."/>
            <person name="Geml J."/>
            <person name="Haridas S."/>
            <person name="Hughes K."/>
            <person name="Justo A."/>
            <person name="Karasinski D."/>
            <person name="Kautmanova I."/>
            <person name="Kiss B."/>
            <person name="Kocsube S."/>
            <person name="Kotiranta H."/>
            <person name="LaButti K.M."/>
            <person name="Lechner B.E."/>
            <person name="Liimatainen K."/>
            <person name="Lipzen A."/>
            <person name="Lukacs Z."/>
            <person name="Mihaltcheva S."/>
            <person name="Morgado L.N."/>
            <person name="Niskanen T."/>
            <person name="Noordeloos M.E."/>
            <person name="Ohm R.A."/>
            <person name="Ortiz-Santana B."/>
            <person name="Ovrebo C."/>
            <person name="Racz N."/>
            <person name="Riley R."/>
            <person name="Savchenko A."/>
            <person name="Shiryaev A."/>
            <person name="Soop K."/>
            <person name="Spirin V."/>
            <person name="Szebenyi C."/>
            <person name="Tomsovsky M."/>
            <person name="Tulloss R.E."/>
            <person name="Uehling J."/>
            <person name="Grigoriev I.V."/>
            <person name="Vagvolgyi C."/>
            <person name="Papp T."/>
            <person name="Martin F.M."/>
            <person name="Miettinen O."/>
            <person name="Hibbett D.S."/>
            <person name="Nagy L.G."/>
        </authorList>
    </citation>
    <scope>NUCLEOTIDE SEQUENCE [LARGE SCALE GENOMIC DNA]</scope>
    <source>
        <strain evidence="5 6">CBS 962.96</strain>
    </source>
</reference>
<gene>
    <name evidence="5" type="ORF">K435DRAFT_737238</name>
</gene>
<dbReference type="GO" id="GO:0005737">
    <property type="term" value="C:cytoplasm"/>
    <property type="evidence" value="ECO:0007669"/>
    <property type="project" value="TreeGrafter"/>
</dbReference>
<organism evidence="5 6">
    <name type="scientific">Dendrothele bispora (strain CBS 962.96)</name>
    <dbReference type="NCBI Taxonomy" id="1314807"/>
    <lineage>
        <taxon>Eukaryota</taxon>
        <taxon>Fungi</taxon>
        <taxon>Dikarya</taxon>
        <taxon>Basidiomycota</taxon>
        <taxon>Agaricomycotina</taxon>
        <taxon>Agaricomycetes</taxon>
        <taxon>Agaricomycetidae</taxon>
        <taxon>Agaricales</taxon>
        <taxon>Agaricales incertae sedis</taxon>
        <taxon>Dendrothele</taxon>
    </lineage>
</organism>
<dbReference type="InterPro" id="IPR002088">
    <property type="entry name" value="Prenyl_trans_a"/>
</dbReference>
<name>A0A4S8KSW9_DENBC</name>
<dbReference type="PANTHER" id="PTHR11129">
    <property type="entry name" value="PROTEIN FARNESYLTRANSFERASE ALPHA SUBUNIT/RAB GERANYLGERANYL TRANSFERASE ALPHA SUBUNIT"/>
    <property type="match status" value="1"/>
</dbReference>
<evidence type="ECO:0000256" key="2">
    <source>
        <dbReference type="ARBA" id="ARBA00022602"/>
    </source>
</evidence>
<protein>
    <submittedName>
        <fullName evidence="5">Protein prenylyltransferase</fullName>
    </submittedName>
</protein>
<dbReference type="PROSITE" id="PS51147">
    <property type="entry name" value="PFTA"/>
    <property type="match status" value="1"/>
</dbReference>
<accession>A0A4S8KSW9</accession>
<dbReference type="OrthoDB" id="1924260at2759"/>
<keyword evidence="3 5" id="KW-0808">Transferase</keyword>